<feature type="chain" id="PRO_5012703114" evidence="1">
    <location>
        <begin position="21"/>
        <end position="601"/>
    </location>
</feature>
<dbReference type="AlphaFoldDB" id="A0A1M6HVU1"/>
<dbReference type="Proteomes" id="UP000184192">
    <property type="component" value="Unassembled WGS sequence"/>
</dbReference>
<proteinExistence type="predicted"/>
<evidence type="ECO:0000313" key="2">
    <source>
        <dbReference type="EMBL" id="SHJ26352.1"/>
    </source>
</evidence>
<name>A0A1M6HVU1_9BACE</name>
<reference evidence="3" key="1">
    <citation type="submission" date="2016-11" db="EMBL/GenBank/DDBJ databases">
        <authorList>
            <person name="Varghese N."/>
            <person name="Submissions S."/>
        </authorList>
    </citation>
    <scope>NUCLEOTIDE SEQUENCE [LARGE SCALE GENOMIC DNA]</scope>
    <source>
        <strain evidence="3">DSM 26884</strain>
    </source>
</reference>
<evidence type="ECO:0000313" key="3">
    <source>
        <dbReference type="Proteomes" id="UP000184192"/>
    </source>
</evidence>
<evidence type="ECO:0000256" key="1">
    <source>
        <dbReference type="SAM" id="SignalP"/>
    </source>
</evidence>
<dbReference type="EMBL" id="FQZN01000020">
    <property type="protein sequence ID" value="SHJ26352.1"/>
    <property type="molecule type" value="Genomic_DNA"/>
</dbReference>
<accession>A0A1M6HVU1</accession>
<dbReference type="Gene3D" id="1.25.40.390">
    <property type="match status" value="2"/>
</dbReference>
<feature type="signal peptide" evidence="1">
    <location>
        <begin position="1"/>
        <end position="20"/>
    </location>
</feature>
<dbReference type="RefSeq" id="WP_073314150.1">
    <property type="nucleotide sequence ID" value="NZ_FQZN01000020.1"/>
</dbReference>
<dbReference type="eggNOG" id="ENOG502ZXMF">
    <property type="taxonomic scope" value="Bacteria"/>
</dbReference>
<dbReference type="Pfam" id="PF12771">
    <property type="entry name" value="SusD-like_2"/>
    <property type="match status" value="2"/>
</dbReference>
<sequence>MKKIKYIGLSLVIAMGFASCEDWLEVNDNPNTPTQDVASLESRLPWIEHHYGYAAGTAGFRAGFINGTITSRKGVSTLATNLHNYMPYWDASNGISTTPYQHWFVGAACNLEDLIKKAEEEGAYHYIGVAHVIRAMGFMLMADWYGECPYTEALGAYLTPKYDTGQAIFEGCMADLDLALPYFDMTQEHNATPLKDGDSWNDGDVTKWKALVYGLKARWLNNLSKKSSLYKPEEILSAIEKGPKDYATSTIVNHVNDPGDTSSDALAGDPLKTSFLFDCAAWSDHIRMTKYYTDLFEYPQTDGSVVYDPRREKMLPMNEHYKNGESYFMVTSGVDIINSDILNNSGPAQQTYNASTKSYSVSTAGREGDTIYVTLKGVCCKQGGAADESYYQGADGTILSTGTFYTLPESPTHLMTSYEMDFIKAEVLFRQGDKGGALTAYKNAIKGHLDFMNTKLKAYGTANNPGKNPMPQADIDEFLASDCIAQTANELTMAEIMKQKFIAMSFSQQNWNDMRRFNFSAGNVGDFGVVYPGFDRPKSIRATAVSQKFPGASKSDNNYWWRRMAHCSHEVNYNAKNLKESNAKATDNDIWSVSVWWDVPE</sequence>
<protein>
    <submittedName>
        <fullName evidence="2">Starch-binding associating with outer membrane</fullName>
    </submittedName>
</protein>
<gene>
    <name evidence="2" type="ORF">SAMN05444350_1205</name>
</gene>
<dbReference type="PROSITE" id="PS51257">
    <property type="entry name" value="PROKAR_LIPOPROTEIN"/>
    <property type="match status" value="1"/>
</dbReference>
<keyword evidence="3" id="KW-1185">Reference proteome</keyword>
<dbReference type="SUPFAM" id="SSF48452">
    <property type="entry name" value="TPR-like"/>
    <property type="match status" value="1"/>
</dbReference>
<organism evidence="2 3">
    <name type="scientific">Bacteroides stercorirosoris</name>
    <dbReference type="NCBI Taxonomy" id="871324"/>
    <lineage>
        <taxon>Bacteria</taxon>
        <taxon>Pseudomonadati</taxon>
        <taxon>Bacteroidota</taxon>
        <taxon>Bacteroidia</taxon>
        <taxon>Bacteroidales</taxon>
        <taxon>Bacteroidaceae</taxon>
        <taxon>Bacteroides</taxon>
    </lineage>
</organism>
<dbReference type="InterPro" id="IPR011990">
    <property type="entry name" value="TPR-like_helical_dom_sf"/>
</dbReference>
<dbReference type="GeneID" id="92713197"/>
<dbReference type="InterPro" id="IPR041662">
    <property type="entry name" value="SusD-like_2"/>
</dbReference>
<keyword evidence="1" id="KW-0732">Signal</keyword>